<gene>
    <name evidence="7" type="ordered locus">BATR1942_18895</name>
</gene>
<accession>A0ABN3ZGN6</accession>
<keyword evidence="3 6" id="KW-0812">Transmembrane</keyword>
<dbReference type="RefSeq" id="WP_003328574.1">
    <property type="nucleotide sequence ID" value="NC_014639.1"/>
</dbReference>
<dbReference type="InterPro" id="IPR050833">
    <property type="entry name" value="Poly_Biosynth_Transport"/>
</dbReference>
<dbReference type="EMBL" id="CP002207">
    <property type="protein sequence ID" value="ADP34696.1"/>
    <property type="molecule type" value="Genomic_DNA"/>
</dbReference>
<dbReference type="Pfam" id="PF01943">
    <property type="entry name" value="Polysacc_synt"/>
    <property type="match status" value="1"/>
</dbReference>
<feature type="transmembrane region" description="Helical" evidence="6">
    <location>
        <begin position="236"/>
        <end position="256"/>
    </location>
</feature>
<dbReference type="Proteomes" id="UP000006867">
    <property type="component" value="Chromosome"/>
</dbReference>
<protein>
    <submittedName>
        <fullName evidence="7">Exporter</fullName>
    </submittedName>
</protein>
<evidence type="ECO:0000256" key="4">
    <source>
        <dbReference type="ARBA" id="ARBA00022989"/>
    </source>
</evidence>
<evidence type="ECO:0000313" key="7">
    <source>
        <dbReference type="EMBL" id="ADP34696.1"/>
    </source>
</evidence>
<dbReference type="PANTHER" id="PTHR30250">
    <property type="entry name" value="PST FAMILY PREDICTED COLANIC ACID TRANSPORTER"/>
    <property type="match status" value="1"/>
</dbReference>
<feature type="transmembrane region" description="Helical" evidence="6">
    <location>
        <begin position="162"/>
        <end position="177"/>
    </location>
</feature>
<feature type="transmembrane region" description="Helical" evidence="6">
    <location>
        <begin position="449"/>
        <end position="474"/>
    </location>
</feature>
<dbReference type="PIRSF" id="PIRSF038958">
    <property type="entry name" value="PG_synth_SpoVB"/>
    <property type="match status" value="1"/>
</dbReference>
<feature type="transmembrane region" description="Helical" evidence="6">
    <location>
        <begin position="416"/>
        <end position="437"/>
    </location>
</feature>
<keyword evidence="5 6" id="KW-0472">Membrane</keyword>
<keyword evidence="8" id="KW-1185">Reference proteome</keyword>
<feature type="transmembrane region" description="Helical" evidence="6">
    <location>
        <begin position="287"/>
        <end position="307"/>
    </location>
</feature>
<organism evidence="7 8">
    <name type="scientific">Bacillus atrophaeus (strain 1942)</name>
    <dbReference type="NCBI Taxonomy" id="720555"/>
    <lineage>
        <taxon>Bacteria</taxon>
        <taxon>Bacillati</taxon>
        <taxon>Bacillota</taxon>
        <taxon>Bacilli</taxon>
        <taxon>Bacillales</taxon>
        <taxon>Bacillaceae</taxon>
        <taxon>Bacillus</taxon>
    </lineage>
</organism>
<evidence type="ECO:0000313" key="8">
    <source>
        <dbReference type="Proteomes" id="UP000006867"/>
    </source>
</evidence>
<feature type="transmembrane region" description="Helical" evidence="6">
    <location>
        <begin position="183"/>
        <end position="210"/>
    </location>
</feature>
<feature type="transmembrane region" description="Helical" evidence="6">
    <location>
        <begin position="119"/>
        <end position="141"/>
    </location>
</feature>
<dbReference type="CDD" id="cd13124">
    <property type="entry name" value="MATE_SpoVB_like"/>
    <property type="match status" value="1"/>
</dbReference>
<comment type="subcellular location">
    <subcellularLocation>
        <location evidence="1">Cell membrane</location>
        <topology evidence="1">Multi-pass membrane protein</topology>
    </subcellularLocation>
</comment>
<dbReference type="InterPro" id="IPR002797">
    <property type="entry name" value="Polysacc_synth"/>
</dbReference>
<feature type="transmembrane region" description="Helical" evidence="6">
    <location>
        <begin position="480"/>
        <end position="500"/>
    </location>
</feature>
<evidence type="ECO:0000256" key="1">
    <source>
        <dbReference type="ARBA" id="ARBA00004651"/>
    </source>
</evidence>
<sequence length="533" mass="57293">MNDSIDVKRHQMWQGAFVLVFAGVMTKILSAVYRVPFQNIVGDVGFYIYQQVYPFLGIAVMLSTSGFPVIISKLMNDYGEKNSGKILKIAALFLSSVGLILFILLYAGAVPIARFMGDIQLALLIQVAAFAFLLFPFAALLRGYFQGISYMLPSALSQISEQLLRVAVLLGLSFWIVKEGYSLYAAGAAAASGSLAGSMAALILLCLFWFKAKKVENKNSEQELDVVGTTAIVKKLLLYSVTICVSSLLLILIQLVDALNLYALLSYGLADEEAKRLKGIYDRGQPLIQLGTVFAVSIAASLVPYISKAVKENEMSLLKEKITSSLKLSLVIGTGASAGLICILEPVNMMLFRNTEGTAALQIFSCSIFFTSIAVTAAAVLQGAGNTVFPAISVCAGIAAKWILNSVLVPSCGIEGASLATVISFAAVAGLNLFRLWQKGWLKNLGSSIFPLLSSALLMSVVLFAYLSICSMVFPEAGRGIAAVESLSAVAIGGAVFIYCMMNMNIFTDEELNSVPFGSKLSKFKRRREQNGR</sequence>
<evidence type="ECO:0000256" key="3">
    <source>
        <dbReference type="ARBA" id="ARBA00022692"/>
    </source>
</evidence>
<feature type="transmembrane region" description="Helical" evidence="6">
    <location>
        <begin position="12"/>
        <end position="33"/>
    </location>
</feature>
<keyword evidence="2" id="KW-1003">Cell membrane</keyword>
<feature type="transmembrane region" description="Helical" evidence="6">
    <location>
        <begin position="359"/>
        <end position="381"/>
    </location>
</feature>
<feature type="transmembrane region" description="Helical" evidence="6">
    <location>
        <begin position="388"/>
        <end position="404"/>
    </location>
</feature>
<keyword evidence="4 6" id="KW-1133">Transmembrane helix</keyword>
<feature type="transmembrane region" description="Helical" evidence="6">
    <location>
        <begin position="86"/>
        <end position="107"/>
    </location>
</feature>
<evidence type="ECO:0000256" key="6">
    <source>
        <dbReference type="SAM" id="Phobius"/>
    </source>
</evidence>
<feature type="transmembrane region" description="Helical" evidence="6">
    <location>
        <begin position="328"/>
        <end position="347"/>
    </location>
</feature>
<evidence type="ECO:0000256" key="5">
    <source>
        <dbReference type="ARBA" id="ARBA00023136"/>
    </source>
</evidence>
<evidence type="ECO:0000256" key="2">
    <source>
        <dbReference type="ARBA" id="ARBA00022475"/>
    </source>
</evidence>
<feature type="transmembrane region" description="Helical" evidence="6">
    <location>
        <begin position="53"/>
        <end position="74"/>
    </location>
</feature>
<dbReference type="PANTHER" id="PTHR30250:SF29">
    <property type="entry name" value="POLYSACCHARIDE BIOSYNTHESIS PROTEIN C-TERMINAL DOMAIN-CONTAINING PROTEIN"/>
    <property type="match status" value="1"/>
</dbReference>
<proteinExistence type="predicted"/>
<dbReference type="InterPro" id="IPR024923">
    <property type="entry name" value="PG_synth_SpoVB"/>
</dbReference>
<reference evidence="7 8" key="1">
    <citation type="journal article" date="2011" name="Front. Microbiol.">
        <title>Genomic signatures of strain selection and enhancement in Bacillus atrophaeus var. globigii, a historical biowarfare simulant.</title>
        <authorList>
            <person name="Gibbons H.S."/>
            <person name="Broomall S.M."/>
            <person name="McNew L.A."/>
            <person name="Daligault H."/>
            <person name="Chapman C."/>
            <person name="Bruce D."/>
            <person name="Karavis M."/>
            <person name="Krepps M."/>
            <person name="McGregor P.A."/>
            <person name="Hong C."/>
            <person name="Park K.H."/>
            <person name="Akmal A."/>
            <person name="Feldman A."/>
            <person name="Lin J.S."/>
            <person name="Chang W.E."/>
            <person name="Higgs B.W."/>
            <person name="Demirev P."/>
            <person name="Lindquist J."/>
            <person name="Liem A."/>
            <person name="Fochler E."/>
            <person name="Read T.D."/>
            <person name="Tapia R."/>
            <person name="Johnson S."/>
            <person name="Bishop-Lilly K.A."/>
            <person name="Detter C."/>
            <person name="Han C."/>
            <person name="Sozhamannan S."/>
            <person name="Rosenzweig C.N."/>
            <person name="Skowronski E.W."/>
        </authorList>
    </citation>
    <scope>NUCLEOTIDE SEQUENCE [LARGE SCALE GENOMIC DNA]</scope>
    <source>
        <strain evidence="7 8">1942</strain>
    </source>
</reference>
<name>A0ABN3ZGN6_BACA1</name>